<feature type="binding site" evidence="5">
    <location>
        <position position="40"/>
    </location>
    <ligand>
        <name>FAD</name>
        <dbReference type="ChEBI" id="CHEBI:57692"/>
    </ligand>
</feature>
<dbReference type="EC" id="1.18.1.2" evidence="5"/>
<evidence type="ECO:0000256" key="3">
    <source>
        <dbReference type="ARBA" id="ARBA00022857"/>
    </source>
</evidence>
<keyword evidence="1 5" id="KW-0285">Flavoprotein</keyword>
<dbReference type="GO" id="GO:0004324">
    <property type="term" value="F:ferredoxin-NADP+ reductase activity"/>
    <property type="evidence" value="ECO:0007669"/>
    <property type="project" value="UniProtKB-UniRule"/>
</dbReference>
<gene>
    <name evidence="7" type="primary">trxB</name>
    <name evidence="7" type="ORF">STABA_v1c02530</name>
</gene>
<keyword evidence="2 5" id="KW-0274">FAD</keyword>
<feature type="binding site" evidence="5">
    <location>
        <position position="288"/>
    </location>
    <ligand>
        <name>FAD</name>
        <dbReference type="ChEBI" id="CHEBI:57692"/>
    </ligand>
</feature>
<dbReference type="PRINTS" id="PR00469">
    <property type="entry name" value="PNDRDTASEII"/>
</dbReference>
<dbReference type="AlphaFoldDB" id="A0A6I6C643"/>
<keyword evidence="4 5" id="KW-0560">Oxidoreductase</keyword>
<dbReference type="HAMAP" id="MF_01685">
    <property type="entry name" value="FENR2"/>
    <property type="match status" value="1"/>
</dbReference>
<dbReference type="EMBL" id="CP046276">
    <property type="protein sequence ID" value="QGS51620.1"/>
    <property type="molecule type" value="Genomic_DNA"/>
</dbReference>
<dbReference type="Proteomes" id="UP000424468">
    <property type="component" value="Chromosome"/>
</dbReference>
<dbReference type="Gene3D" id="3.50.50.60">
    <property type="entry name" value="FAD/NAD(P)-binding domain"/>
    <property type="match status" value="2"/>
</dbReference>
<reference evidence="7 8" key="1">
    <citation type="submission" date="2019-11" db="EMBL/GenBank/DDBJ databases">
        <title>Complete genome sequence of Spiroplasma tabanidicola TAUS-1 (DSM 22603).</title>
        <authorList>
            <person name="Huang C.-T."/>
            <person name="Lin Y.-C."/>
            <person name="Kuo C.-H."/>
        </authorList>
    </citation>
    <scope>NUCLEOTIDE SEQUENCE [LARGE SCALE GENOMIC DNA]</scope>
    <source>
        <strain evidence="7 8">TAUS-1</strain>
    </source>
</reference>
<protein>
    <recommendedName>
        <fullName evidence="5">Ferredoxin--NADP reductase</fullName>
        <shortName evidence="5">FNR</shortName>
        <shortName evidence="5">Fd-NADP(+) reductase</shortName>
        <ecNumber evidence="5">1.18.1.2</ecNumber>
    </recommendedName>
</protein>
<dbReference type="RefSeq" id="WP_156005772.1">
    <property type="nucleotide sequence ID" value="NZ_CP046276.1"/>
</dbReference>
<dbReference type="PANTHER" id="PTHR48105">
    <property type="entry name" value="THIOREDOXIN REDUCTASE 1-RELATED-RELATED"/>
    <property type="match status" value="1"/>
</dbReference>
<dbReference type="GO" id="GO:0050661">
    <property type="term" value="F:NADP binding"/>
    <property type="evidence" value="ECO:0007669"/>
    <property type="project" value="UniProtKB-UniRule"/>
</dbReference>
<evidence type="ECO:0000313" key="8">
    <source>
        <dbReference type="Proteomes" id="UP000424468"/>
    </source>
</evidence>
<evidence type="ECO:0000313" key="7">
    <source>
        <dbReference type="EMBL" id="QGS51620.1"/>
    </source>
</evidence>
<dbReference type="InterPro" id="IPR022890">
    <property type="entry name" value="Fd--NADP_Rdtase_type_2"/>
</dbReference>
<evidence type="ECO:0000256" key="4">
    <source>
        <dbReference type="ARBA" id="ARBA00023002"/>
    </source>
</evidence>
<evidence type="ECO:0000259" key="6">
    <source>
        <dbReference type="Pfam" id="PF07992"/>
    </source>
</evidence>
<feature type="binding site" evidence="5">
    <location>
        <position position="45"/>
    </location>
    <ligand>
        <name>FAD</name>
        <dbReference type="ChEBI" id="CHEBI:57692"/>
    </ligand>
</feature>
<sequence>MIKDVLIIGAGPAGLYAWKLARNYDLSGTIVDAEKSYGGQVNRLYPTKTLRNLPGIDIKIAKNVMDEMYNMIEKDESIFEQKFFCSVEKIEMIDENIEKNLIKNYFKVTFSDKTTQVYKKILCTIGIGFYERKKLLEKDYENILYGIDNLKKFKDKKILVFGGGDSAIDFANELINWTKTVKLIHRRNEFRGALSGVNEAAKNGVEVLTPYVFKSILKEENNLVKEIELENCETKKVLKLDFEYAVVNFGADWKMEKDFFINYKVENNHIIVDENMMTSIEGVYAAGDCCTYKGKINNIVSAFYEAMKAILNIDKLVKDRNKLGNGW</sequence>
<dbReference type="OrthoDB" id="9806179at2"/>
<dbReference type="InterPro" id="IPR050097">
    <property type="entry name" value="Ferredoxin-NADP_redctase_2"/>
</dbReference>
<dbReference type="SUPFAM" id="SSF51905">
    <property type="entry name" value="FAD/NAD(P)-binding domain"/>
    <property type="match status" value="1"/>
</dbReference>
<dbReference type="GO" id="GO:0050660">
    <property type="term" value="F:flavin adenine dinucleotide binding"/>
    <property type="evidence" value="ECO:0007669"/>
    <property type="project" value="UniProtKB-UniRule"/>
</dbReference>
<keyword evidence="8" id="KW-1185">Reference proteome</keyword>
<dbReference type="Pfam" id="PF07992">
    <property type="entry name" value="Pyr_redox_2"/>
    <property type="match status" value="1"/>
</dbReference>
<evidence type="ECO:0000256" key="1">
    <source>
        <dbReference type="ARBA" id="ARBA00022630"/>
    </source>
</evidence>
<comment type="caution">
    <text evidence="5">Lacks conserved residue(s) required for the propagation of feature annotation.</text>
</comment>
<comment type="catalytic activity">
    <reaction evidence="5">
        <text>2 reduced [2Fe-2S]-[ferredoxin] + NADP(+) + H(+) = 2 oxidized [2Fe-2S]-[ferredoxin] + NADPH</text>
        <dbReference type="Rhea" id="RHEA:20125"/>
        <dbReference type="Rhea" id="RHEA-COMP:10000"/>
        <dbReference type="Rhea" id="RHEA-COMP:10001"/>
        <dbReference type="ChEBI" id="CHEBI:15378"/>
        <dbReference type="ChEBI" id="CHEBI:33737"/>
        <dbReference type="ChEBI" id="CHEBI:33738"/>
        <dbReference type="ChEBI" id="CHEBI:57783"/>
        <dbReference type="ChEBI" id="CHEBI:58349"/>
        <dbReference type="EC" id="1.18.1.2"/>
    </reaction>
</comment>
<organism evidence="7 8">
    <name type="scientific">Spiroplasma tabanidicola</name>
    <dbReference type="NCBI Taxonomy" id="324079"/>
    <lineage>
        <taxon>Bacteria</taxon>
        <taxon>Bacillati</taxon>
        <taxon>Mycoplasmatota</taxon>
        <taxon>Mollicutes</taxon>
        <taxon>Entomoplasmatales</taxon>
        <taxon>Spiroplasmataceae</taxon>
        <taxon>Spiroplasma</taxon>
    </lineage>
</organism>
<name>A0A6I6C643_9MOLU</name>
<feature type="domain" description="FAD/NAD(P)-binding" evidence="6">
    <location>
        <begin position="3"/>
        <end position="306"/>
    </location>
</feature>
<dbReference type="InterPro" id="IPR036188">
    <property type="entry name" value="FAD/NAD-bd_sf"/>
</dbReference>
<comment type="similarity">
    <text evidence="5">Belongs to the ferredoxin--NADP reductase type 2 family.</text>
</comment>
<dbReference type="InterPro" id="IPR023753">
    <property type="entry name" value="FAD/NAD-binding_dom"/>
</dbReference>
<dbReference type="KEGG" id="stab:STABA_v1c02530"/>
<comment type="subunit">
    <text evidence="5">Homodimer.</text>
</comment>
<comment type="cofactor">
    <cofactor evidence="5">
        <name>FAD</name>
        <dbReference type="ChEBI" id="CHEBI:57692"/>
    </cofactor>
    <text evidence="5">Binds 1 FAD per subunit.</text>
</comment>
<proteinExistence type="inferred from homology"/>
<evidence type="ECO:0000256" key="5">
    <source>
        <dbReference type="HAMAP-Rule" id="MF_01685"/>
    </source>
</evidence>
<evidence type="ECO:0000256" key="2">
    <source>
        <dbReference type="ARBA" id="ARBA00022827"/>
    </source>
</evidence>
<keyword evidence="3 5" id="KW-0521">NADP</keyword>
<dbReference type="PRINTS" id="PR00368">
    <property type="entry name" value="FADPNR"/>
</dbReference>
<feature type="binding site" evidence="5">
    <location>
        <position position="32"/>
    </location>
    <ligand>
        <name>FAD</name>
        <dbReference type="ChEBI" id="CHEBI:57692"/>
    </ligand>
</feature>
<accession>A0A6I6C643</accession>
<feature type="binding site" evidence="5">
    <location>
        <position position="87"/>
    </location>
    <ligand>
        <name>FAD</name>
        <dbReference type="ChEBI" id="CHEBI:57692"/>
    </ligand>
</feature>